<dbReference type="SUPFAM" id="SSF53474">
    <property type="entry name" value="alpha/beta-Hydrolases"/>
    <property type="match status" value="1"/>
</dbReference>
<name>A0A9D1D5L5_9FIRM</name>
<dbReference type="InterPro" id="IPR011042">
    <property type="entry name" value="6-blade_b-propeller_TolB-like"/>
</dbReference>
<dbReference type="InterPro" id="IPR029058">
    <property type="entry name" value="AB_hydrolase_fold"/>
</dbReference>
<reference evidence="5" key="1">
    <citation type="submission" date="2020-10" db="EMBL/GenBank/DDBJ databases">
        <authorList>
            <person name="Gilroy R."/>
        </authorList>
    </citation>
    <scope>NUCLEOTIDE SEQUENCE</scope>
    <source>
        <strain evidence="5">CHK180-2868</strain>
    </source>
</reference>
<evidence type="ECO:0000313" key="5">
    <source>
        <dbReference type="EMBL" id="HIR06000.1"/>
    </source>
</evidence>
<gene>
    <name evidence="5" type="ORF">IAB28_08565</name>
</gene>
<dbReference type="SUPFAM" id="SSF82171">
    <property type="entry name" value="DPP6 N-terminal domain-like"/>
    <property type="match status" value="1"/>
</dbReference>
<dbReference type="AlphaFoldDB" id="A0A9D1D5L5"/>
<comment type="caution">
    <text evidence="5">The sequence shown here is derived from an EMBL/GenBank/DDBJ whole genome shotgun (WGS) entry which is preliminary data.</text>
</comment>
<dbReference type="GO" id="GO:0006508">
    <property type="term" value="P:proteolysis"/>
    <property type="evidence" value="ECO:0007669"/>
    <property type="project" value="UniProtKB-KW"/>
</dbReference>
<dbReference type="Gene3D" id="3.40.50.1820">
    <property type="entry name" value="alpha/beta hydrolase"/>
    <property type="match status" value="1"/>
</dbReference>
<feature type="domain" description="Peptidase S9 prolyl oligopeptidase catalytic" evidence="4">
    <location>
        <begin position="432"/>
        <end position="641"/>
    </location>
</feature>
<keyword evidence="2" id="KW-0645">Protease</keyword>
<dbReference type="InterPro" id="IPR001375">
    <property type="entry name" value="Peptidase_S9_cat"/>
</dbReference>
<dbReference type="FunFam" id="3.40.50.1820:FF:000028">
    <property type="entry name" value="S9 family peptidase"/>
    <property type="match status" value="1"/>
</dbReference>
<sequence length="641" mass="72851">MKKVEIDTFLKFQFVSSPTFSPDGAWVAFLVTTADREKNMYHKNLYAYHPETGKLLRLTSRGDCKTYTWTSGHTLLFSADRDLKKEEGSSPSTAFYELSVHGGEAEPAFQIPEAVSSIQALPDHRFLVMINYDNYKETRKSSYEVIDELPFWSNGHGFTNARRNRLAIFDRESGQLTWVADSWTDCMEYSLFGDLLLYRAYPFKQSVRGPKPGIYLYNMKTGETKTMLEPETRRTGAIELLNEQEAIVQSVDLSCTDFTTYCDFYKLNLSDGSLSLFAPYDYSVGSSVGSDARYGGGQSHKAVNGDFYFVSTVNDFSFLYLLKKDGTISGPLTKGSSCDSFDICGDHLASCEFQGMKLAELYVDGVQVTHFNNWLEQEYQLSRPEPLIFRAKDGYEIHGWVMKPADYEEGKTYPAILNIHGGPRSVFSDVYYHEMQVWASAGYFVFYSNPRGSDGRGSDFGNVNGLYGTVDYENLMDFTDEVLKRYPAIDKERVGVTGGSYGGIMTNWIVGHTDRFKAAVSQRSIANWISYEHSSDIGHYFVLMDLGGNTRTTPKLLWDQSPLQFAPNCRTPILFLHSDQDYRCYMAEGLAMYSAVKRNGCPARLCLFHGENHELSRSGKPENRIDRMKELIDWMDQWLKK</sequence>
<evidence type="ECO:0000256" key="2">
    <source>
        <dbReference type="ARBA" id="ARBA00022670"/>
    </source>
</evidence>
<organism evidence="5 6">
    <name type="scientific">Candidatus Copromonas faecavium</name>
    <name type="common">nom. illeg.</name>
    <dbReference type="NCBI Taxonomy" id="2840740"/>
    <lineage>
        <taxon>Bacteria</taxon>
        <taxon>Bacillati</taxon>
        <taxon>Bacillota</taxon>
        <taxon>Clostridia</taxon>
        <taxon>Lachnospirales</taxon>
        <taxon>Lachnospiraceae</taxon>
        <taxon>Candidatus Copromonas (nom. illeg.)</taxon>
    </lineage>
</organism>
<proteinExistence type="inferred from homology"/>
<keyword evidence="3" id="KW-0378">Hydrolase</keyword>
<evidence type="ECO:0000259" key="4">
    <source>
        <dbReference type="Pfam" id="PF00326"/>
    </source>
</evidence>
<accession>A0A9D1D5L5</accession>
<dbReference type="Gene3D" id="2.120.10.30">
    <property type="entry name" value="TolB, C-terminal domain"/>
    <property type="match status" value="1"/>
</dbReference>
<dbReference type="Proteomes" id="UP000824250">
    <property type="component" value="Unassembled WGS sequence"/>
</dbReference>
<dbReference type="EMBL" id="DVGC01000047">
    <property type="protein sequence ID" value="HIR06000.1"/>
    <property type="molecule type" value="Genomic_DNA"/>
</dbReference>
<reference evidence="5" key="2">
    <citation type="journal article" date="2021" name="PeerJ">
        <title>Extensive microbial diversity within the chicken gut microbiome revealed by metagenomics and culture.</title>
        <authorList>
            <person name="Gilroy R."/>
            <person name="Ravi A."/>
            <person name="Getino M."/>
            <person name="Pursley I."/>
            <person name="Horton D.L."/>
            <person name="Alikhan N.F."/>
            <person name="Baker D."/>
            <person name="Gharbi K."/>
            <person name="Hall N."/>
            <person name="Watson M."/>
            <person name="Adriaenssens E.M."/>
            <person name="Foster-Nyarko E."/>
            <person name="Jarju S."/>
            <person name="Secka A."/>
            <person name="Antonio M."/>
            <person name="Oren A."/>
            <person name="Chaudhuri R.R."/>
            <person name="La Ragione R."/>
            <person name="Hildebrand F."/>
            <person name="Pallen M.J."/>
        </authorList>
    </citation>
    <scope>NUCLEOTIDE SEQUENCE</scope>
    <source>
        <strain evidence="5">CHK180-2868</strain>
    </source>
</reference>
<evidence type="ECO:0000256" key="1">
    <source>
        <dbReference type="ARBA" id="ARBA00010040"/>
    </source>
</evidence>
<protein>
    <submittedName>
        <fullName evidence="5">S9 family peptidase</fullName>
    </submittedName>
</protein>
<dbReference type="GO" id="GO:0004252">
    <property type="term" value="F:serine-type endopeptidase activity"/>
    <property type="evidence" value="ECO:0007669"/>
    <property type="project" value="TreeGrafter"/>
</dbReference>
<dbReference type="PANTHER" id="PTHR42776">
    <property type="entry name" value="SERINE PEPTIDASE S9 FAMILY MEMBER"/>
    <property type="match status" value="1"/>
</dbReference>
<evidence type="ECO:0000313" key="6">
    <source>
        <dbReference type="Proteomes" id="UP000824250"/>
    </source>
</evidence>
<evidence type="ECO:0000256" key="3">
    <source>
        <dbReference type="ARBA" id="ARBA00022801"/>
    </source>
</evidence>
<dbReference type="PANTHER" id="PTHR42776:SF27">
    <property type="entry name" value="DIPEPTIDYL PEPTIDASE FAMILY MEMBER 6"/>
    <property type="match status" value="1"/>
</dbReference>
<dbReference type="Pfam" id="PF00326">
    <property type="entry name" value="Peptidase_S9"/>
    <property type="match status" value="1"/>
</dbReference>
<comment type="similarity">
    <text evidence="1">Belongs to the peptidase S9C family.</text>
</comment>